<dbReference type="AlphaFoldDB" id="A0A556M4W2"/>
<accession>A0A556M4W2</accession>
<evidence type="ECO:0000256" key="3">
    <source>
        <dbReference type="ARBA" id="ARBA00022723"/>
    </source>
</evidence>
<dbReference type="CDD" id="cd01335">
    <property type="entry name" value="Radical_SAM"/>
    <property type="match status" value="1"/>
</dbReference>
<dbReference type="SFLD" id="SFLDG01103">
    <property type="entry name" value="Uncharacterised_Radical_SAM_Su"/>
    <property type="match status" value="1"/>
</dbReference>
<evidence type="ECO:0000259" key="6">
    <source>
        <dbReference type="PROSITE" id="PS51918"/>
    </source>
</evidence>
<dbReference type="SFLD" id="SFLDS00029">
    <property type="entry name" value="Radical_SAM"/>
    <property type="match status" value="1"/>
</dbReference>
<comment type="caution">
    <text evidence="7">The sequence shown here is derived from an EMBL/GenBank/DDBJ whole genome shotgun (WGS) entry which is preliminary data.</text>
</comment>
<evidence type="ECO:0000256" key="1">
    <source>
        <dbReference type="ARBA" id="ARBA00001966"/>
    </source>
</evidence>
<organism evidence="7 8">
    <name type="scientific">Mucilaginibacter corticis</name>
    <dbReference type="NCBI Taxonomy" id="2597670"/>
    <lineage>
        <taxon>Bacteria</taxon>
        <taxon>Pseudomonadati</taxon>
        <taxon>Bacteroidota</taxon>
        <taxon>Sphingobacteriia</taxon>
        <taxon>Sphingobacteriales</taxon>
        <taxon>Sphingobacteriaceae</taxon>
        <taxon>Mucilaginibacter</taxon>
    </lineage>
</organism>
<dbReference type="OrthoDB" id="9810775at2"/>
<gene>
    <name evidence="7" type="primary">hxsC</name>
    <name evidence="7" type="ORF">FO440_24075</name>
</gene>
<comment type="cofactor">
    <cofactor evidence="1">
        <name>[4Fe-4S] cluster</name>
        <dbReference type="ChEBI" id="CHEBI:49883"/>
    </cofactor>
</comment>
<evidence type="ECO:0000256" key="2">
    <source>
        <dbReference type="ARBA" id="ARBA00022691"/>
    </source>
</evidence>
<dbReference type="InterPro" id="IPR013785">
    <property type="entry name" value="Aldolase_TIM"/>
</dbReference>
<keyword evidence="8" id="KW-1185">Reference proteome</keyword>
<dbReference type="GO" id="GO:0051536">
    <property type="term" value="F:iron-sulfur cluster binding"/>
    <property type="evidence" value="ECO:0007669"/>
    <property type="project" value="UniProtKB-KW"/>
</dbReference>
<keyword evidence="5" id="KW-0411">Iron-sulfur</keyword>
<evidence type="ECO:0000313" key="8">
    <source>
        <dbReference type="Proteomes" id="UP000318733"/>
    </source>
</evidence>
<dbReference type="SUPFAM" id="SSF102114">
    <property type="entry name" value="Radical SAM enzymes"/>
    <property type="match status" value="1"/>
</dbReference>
<evidence type="ECO:0000256" key="4">
    <source>
        <dbReference type="ARBA" id="ARBA00023004"/>
    </source>
</evidence>
<feature type="domain" description="Radical SAM core" evidence="6">
    <location>
        <begin position="88"/>
        <end position="307"/>
    </location>
</feature>
<keyword evidence="3" id="KW-0479">Metal-binding</keyword>
<dbReference type="EMBL" id="VLPK01000009">
    <property type="protein sequence ID" value="TSJ34919.1"/>
    <property type="molecule type" value="Genomic_DNA"/>
</dbReference>
<dbReference type="InterPro" id="IPR007197">
    <property type="entry name" value="rSAM"/>
</dbReference>
<dbReference type="Proteomes" id="UP000318733">
    <property type="component" value="Unassembled WGS sequence"/>
</dbReference>
<sequence>MIFRAKGIPTGVNDLIVGVITRNPDHHGESLIWVGDEFNYGSYIAHLSCQSIEASIVPTIANIQALDHLSDGDIVSIGQDGIVRTVYRVNSFYNTILATERCNSNCLMCSQPPKDRNDIPYLFELYRRVIPLIPKDCLELTISGGEPTLMGEYFFELLELITRELPKTDIHILTNGRTFAWNHFAERLAQIGNPRMMLGIPVYADYYQVHDYIVQARGAFDQTILGLHNLARYGIRLEIRVVLHQQSIPRLSRLARYIFKNLPFAEHVTFMGLEYTGYTPHNIEKLWIDPYDYNKELTEAVEFLAGQGMHVSIYNAQLCVMPERLWGYARKSISDWKNDYLPACQACSKLHDCGGLFTWNLKKCSAHIQPVFEDVNLLTS</sequence>
<keyword evidence="2" id="KW-0949">S-adenosyl-L-methionine</keyword>
<dbReference type="GO" id="GO:0003824">
    <property type="term" value="F:catalytic activity"/>
    <property type="evidence" value="ECO:0007669"/>
    <property type="project" value="InterPro"/>
</dbReference>
<keyword evidence="4" id="KW-0408">Iron</keyword>
<evidence type="ECO:0000313" key="7">
    <source>
        <dbReference type="EMBL" id="TSJ34919.1"/>
    </source>
</evidence>
<dbReference type="PROSITE" id="PS51918">
    <property type="entry name" value="RADICAL_SAM"/>
    <property type="match status" value="1"/>
</dbReference>
<reference evidence="7 8" key="1">
    <citation type="submission" date="2019-07" db="EMBL/GenBank/DDBJ databases">
        <authorList>
            <person name="Huq M.A."/>
        </authorList>
    </citation>
    <scope>NUCLEOTIDE SEQUENCE [LARGE SCALE GENOMIC DNA]</scope>
    <source>
        <strain evidence="7 8">MAH-19</strain>
    </source>
</reference>
<dbReference type="InterPro" id="IPR050377">
    <property type="entry name" value="Radical_SAM_PqqE_MftC-like"/>
</dbReference>
<dbReference type="InterPro" id="IPR024032">
    <property type="entry name" value="rSAM_paired_HxsC"/>
</dbReference>
<name>A0A556M4W2_9SPHI</name>
<dbReference type="Gene3D" id="3.20.20.70">
    <property type="entry name" value="Aldolase class I"/>
    <property type="match status" value="1"/>
</dbReference>
<dbReference type="Pfam" id="PF04055">
    <property type="entry name" value="Radical_SAM"/>
    <property type="match status" value="1"/>
</dbReference>
<dbReference type="NCBIfam" id="TIGR03977">
    <property type="entry name" value="rSAM_pair_HxsC"/>
    <property type="match status" value="1"/>
</dbReference>
<dbReference type="GO" id="GO:0046872">
    <property type="term" value="F:metal ion binding"/>
    <property type="evidence" value="ECO:0007669"/>
    <property type="project" value="UniProtKB-KW"/>
</dbReference>
<proteinExistence type="predicted"/>
<dbReference type="InterPro" id="IPR058240">
    <property type="entry name" value="rSAM_sf"/>
</dbReference>
<evidence type="ECO:0000256" key="5">
    <source>
        <dbReference type="ARBA" id="ARBA00023014"/>
    </source>
</evidence>
<dbReference type="PANTHER" id="PTHR11228">
    <property type="entry name" value="RADICAL SAM DOMAIN PROTEIN"/>
    <property type="match status" value="1"/>
</dbReference>
<dbReference type="RefSeq" id="WP_144250882.1">
    <property type="nucleotide sequence ID" value="NZ_VLPK01000009.1"/>
</dbReference>
<dbReference type="PANTHER" id="PTHR11228:SF7">
    <property type="entry name" value="PQQA PEPTIDE CYCLASE"/>
    <property type="match status" value="1"/>
</dbReference>
<protein>
    <submittedName>
        <fullName evidence="7">His-Xaa-Ser system radical SAM maturase HxsC</fullName>
    </submittedName>
</protein>
<dbReference type="SFLD" id="SFLDG01067">
    <property type="entry name" value="SPASM/twitch_domain_containing"/>
    <property type="match status" value="1"/>
</dbReference>